<comment type="pathway">
    <text evidence="2">Protein modification; protein glycosylation.</text>
</comment>
<keyword evidence="6 12" id="KW-0812">Transmembrane</keyword>
<evidence type="ECO:0000313" key="15">
    <source>
        <dbReference type="EMBL" id="KAK7098605.1"/>
    </source>
</evidence>
<proteinExistence type="inferred from homology"/>
<evidence type="ECO:0000259" key="13">
    <source>
        <dbReference type="Pfam" id="PF00852"/>
    </source>
</evidence>
<organism evidence="15 16">
    <name type="scientific">Littorina saxatilis</name>
    <dbReference type="NCBI Taxonomy" id="31220"/>
    <lineage>
        <taxon>Eukaryota</taxon>
        <taxon>Metazoa</taxon>
        <taxon>Spiralia</taxon>
        <taxon>Lophotrochozoa</taxon>
        <taxon>Mollusca</taxon>
        <taxon>Gastropoda</taxon>
        <taxon>Caenogastropoda</taxon>
        <taxon>Littorinimorpha</taxon>
        <taxon>Littorinoidea</taxon>
        <taxon>Littorinidae</taxon>
        <taxon>Littorina</taxon>
    </lineage>
</organism>
<evidence type="ECO:0000256" key="5">
    <source>
        <dbReference type="ARBA" id="ARBA00022679"/>
    </source>
</evidence>
<evidence type="ECO:0000256" key="12">
    <source>
        <dbReference type="RuleBase" id="RU003832"/>
    </source>
</evidence>
<comment type="caution">
    <text evidence="15">The sequence shown here is derived from an EMBL/GenBank/DDBJ whole genome shotgun (WGS) entry which is preliminary data.</text>
</comment>
<keyword evidence="10" id="KW-0472">Membrane</keyword>
<keyword evidence="8" id="KW-1133">Transmembrane helix</keyword>
<name>A0AAN9B721_9CAEN</name>
<comment type="similarity">
    <text evidence="3 12">Belongs to the glycosyltransferase 10 family.</text>
</comment>
<comment type="subcellular location">
    <subcellularLocation>
        <location evidence="1">Golgi apparatus membrane</location>
        <topology evidence="1">Single-pass type II membrane protein</topology>
    </subcellularLocation>
    <subcellularLocation>
        <location evidence="12">Golgi apparatus</location>
        <location evidence="12">Golgi stack membrane</location>
        <topology evidence="12">Single-pass type II membrane protein</topology>
    </subcellularLocation>
</comment>
<dbReference type="EMBL" id="JBAMIC010000012">
    <property type="protein sequence ID" value="KAK7098605.1"/>
    <property type="molecule type" value="Genomic_DNA"/>
</dbReference>
<keyword evidence="5 12" id="KW-0808">Transferase</keyword>
<dbReference type="Pfam" id="PF17039">
    <property type="entry name" value="Glyco_tran_10_N"/>
    <property type="match status" value="1"/>
</dbReference>
<accession>A0AAN9B721</accession>
<evidence type="ECO:0000256" key="2">
    <source>
        <dbReference type="ARBA" id="ARBA00004922"/>
    </source>
</evidence>
<evidence type="ECO:0000256" key="9">
    <source>
        <dbReference type="ARBA" id="ARBA00023034"/>
    </source>
</evidence>
<dbReference type="Pfam" id="PF00852">
    <property type="entry name" value="Glyco_transf_10"/>
    <property type="match status" value="1"/>
</dbReference>
<evidence type="ECO:0000313" key="16">
    <source>
        <dbReference type="Proteomes" id="UP001374579"/>
    </source>
</evidence>
<evidence type="ECO:0000256" key="10">
    <source>
        <dbReference type="ARBA" id="ARBA00023136"/>
    </source>
</evidence>
<evidence type="ECO:0000256" key="11">
    <source>
        <dbReference type="ARBA" id="ARBA00023180"/>
    </source>
</evidence>
<dbReference type="AlphaFoldDB" id="A0AAN9B721"/>
<evidence type="ECO:0000256" key="1">
    <source>
        <dbReference type="ARBA" id="ARBA00004323"/>
    </source>
</evidence>
<evidence type="ECO:0000256" key="8">
    <source>
        <dbReference type="ARBA" id="ARBA00022989"/>
    </source>
</evidence>
<dbReference type="PANTHER" id="PTHR48438:SF1">
    <property type="entry name" value="ALPHA-(1,3)-FUCOSYLTRANSFERASE C-RELATED"/>
    <property type="match status" value="1"/>
</dbReference>
<dbReference type="SUPFAM" id="SSF53756">
    <property type="entry name" value="UDP-Glycosyltransferase/glycogen phosphorylase"/>
    <property type="match status" value="1"/>
</dbReference>
<gene>
    <name evidence="15" type="ORF">V1264_002862</name>
</gene>
<dbReference type="Gene3D" id="3.40.50.11660">
    <property type="entry name" value="Glycosyl transferase family 10, C-terminal domain"/>
    <property type="match status" value="1"/>
</dbReference>
<feature type="domain" description="Fucosyltransferase C-terminal" evidence="13">
    <location>
        <begin position="251"/>
        <end position="427"/>
    </location>
</feature>
<dbReference type="InterPro" id="IPR038577">
    <property type="entry name" value="GT10-like_C_sf"/>
</dbReference>
<keyword evidence="7" id="KW-0735">Signal-anchor</keyword>
<dbReference type="EC" id="2.4.1.-" evidence="12"/>
<protein>
    <recommendedName>
        <fullName evidence="12">Fucosyltransferase</fullName>
        <ecNumber evidence="12">2.4.1.-</ecNumber>
    </recommendedName>
</protein>
<dbReference type="GO" id="GO:0032580">
    <property type="term" value="C:Golgi cisterna membrane"/>
    <property type="evidence" value="ECO:0007669"/>
    <property type="project" value="UniProtKB-SubCell"/>
</dbReference>
<dbReference type="Proteomes" id="UP001374579">
    <property type="component" value="Unassembled WGS sequence"/>
</dbReference>
<evidence type="ECO:0000256" key="7">
    <source>
        <dbReference type="ARBA" id="ARBA00022968"/>
    </source>
</evidence>
<dbReference type="GO" id="GO:0000139">
    <property type="term" value="C:Golgi membrane"/>
    <property type="evidence" value="ECO:0007669"/>
    <property type="project" value="UniProtKB-SubCell"/>
</dbReference>
<dbReference type="InterPro" id="IPR031481">
    <property type="entry name" value="Glyco_tran_10_N"/>
</dbReference>
<evidence type="ECO:0000259" key="14">
    <source>
        <dbReference type="Pfam" id="PF17039"/>
    </source>
</evidence>
<feature type="domain" description="Fucosyltransferase N-terminal" evidence="14">
    <location>
        <begin position="132"/>
        <end position="230"/>
    </location>
</feature>
<evidence type="ECO:0000256" key="3">
    <source>
        <dbReference type="ARBA" id="ARBA00008919"/>
    </source>
</evidence>
<keyword evidence="4 12" id="KW-0328">Glycosyltransferase</keyword>
<evidence type="ECO:0000256" key="6">
    <source>
        <dbReference type="ARBA" id="ARBA00022692"/>
    </source>
</evidence>
<dbReference type="PANTHER" id="PTHR48438">
    <property type="entry name" value="ALPHA-(1,3)-FUCOSYLTRANSFERASE C-RELATED"/>
    <property type="match status" value="1"/>
</dbReference>
<sequence length="462" mass="52736">MRLYTKKLLQALLAVFLIIVIYLNLNVTDLSSNVNRANGALPWGDDFNQKKHSSILFVDKKFHDHVHARNGVKNVSRALKSSESSSPLSTSDAVYPSLQYDSDDRIQKQLKFVPESVIKRVKTGETVAMKKILVYSGTGSWHIPRGSTLFKEQKCAVQACELVDDRNKMKEADVVLFQHPPPGMQDRPANQAWALFLLESPYHTPSFSGSRGVFNWTATYRHDSTIVAPYEKFVPLNASLLTRTPLKNYAQGKTKTVAWFVSNCGARNRRRQYTDELSKHIQVDIYGGCGTLKCPRFQSEKCFGMLNTDYKFYLAFENSNCRDYITEKFFINGLKHDVIPIVMGAAPEDYRRAAPPHSFIHVDDFESPKELAAYLHKLDADDALYNEYFAWKGLWDNINTFFWCRMCSLANDVEQRGHSSYEDVEKWWRGPGVCIGQDNWRKAAPTRTLIGDLPIQVRPNPP</sequence>
<dbReference type="InterPro" id="IPR001503">
    <property type="entry name" value="Glyco_trans_10"/>
</dbReference>
<dbReference type="FunFam" id="3.40.50.11660:FF:000004">
    <property type="entry name" value="Glycoprotein 3-alpha-L-fucosyltransferase A"/>
    <property type="match status" value="1"/>
</dbReference>
<dbReference type="GO" id="GO:0008417">
    <property type="term" value="F:fucosyltransferase activity"/>
    <property type="evidence" value="ECO:0007669"/>
    <property type="project" value="InterPro"/>
</dbReference>
<evidence type="ECO:0000256" key="4">
    <source>
        <dbReference type="ARBA" id="ARBA00022676"/>
    </source>
</evidence>
<reference evidence="15 16" key="1">
    <citation type="submission" date="2024-02" db="EMBL/GenBank/DDBJ databases">
        <title>Chromosome-scale genome assembly of the rough periwinkle Littorina saxatilis.</title>
        <authorList>
            <person name="De Jode A."/>
            <person name="Faria R."/>
            <person name="Formenti G."/>
            <person name="Sims Y."/>
            <person name="Smith T.P."/>
            <person name="Tracey A."/>
            <person name="Wood J.M.D."/>
            <person name="Zagrodzka Z.B."/>
            <person name="Johannesson K."/>
            <person name="Butlin R.K."/>
            <person name="Leder E.H."/>
        </authorList>
    </citation>
    <scope>NUCLEOTIDE SEQUENCE [LARGE SCALE GENOMIC DNA]</scope>
    <source>
        <strain evidence="15">Snail1</strain>
        <tissue evidence="15">Muscle</tissue>
    </source>
</reference>
<keyword evidence="11" id="KW-0325">Glycoprotein</keyword>
<keyword evidence="9 12" id="KW-0333">Golgi apparatus</keyword>
<dbReference type="InterPro" id="IPR055270">
    <property type="entry name" value="Glyco_tran_10_C"/>
</dbReference>
<keyword evidence="16" id="KW-1185">Reference proteome</keyword>